<evidence type="ECO:0000313" key="14">
    <source>
        <dbReference type="Proteomes" id="UP000634136"/>
    </source>
</evidence>
<keyword evidence="7" id="KW-0319">Glycerol metabolism</keyword>
<dbReference type="InterPro" id="IPR018483">
    <property type="entry name" value="Carb_kinase_FGGY_CS"/>
</dbReference>
<evidence type="ECO:0000256" key="9">
    <source>
        <dbReference type="ARBA" id="ARBA00043149"/>
    </source>
</evidence>
<dbReference type="GO" id="GO:0019563">
    <property type="term" value="P:glycerol catabolic process"/>
    <property type="evidence" value="ECO:0007669"/>
    <property type="project" value="UniProtKB-UniPathway"/>
</dbReference>
<dbReference type="PANTHER" id="PTHR10196:SF69">
    <property type="entry name" value="GLYCEROL KINASE"/>
    <property type="match status" value="1"/>
</dbReference>
<evidence type="ECO:0000256" key="4">
    <source>
        <dbReference type="ARBA" id="ARBA00022679"/>
    </source>
</evidence>
<reference evidence="13" key="1">
    <citation type="submission" date="2020-09" db="EMBL/GenBank/DDBJ databases">
        <title>Genome-Enabled Discovery of Anthraquinone Biosynthesis in Senna tora.</title>
        <authorList>
            <person name="Kang S.-H."/>
            <person name="Pandey R.P."/>
            <person name="Lee C.-M."/>
            <person name="Sim J.-S."/>
            <person name="Jeong J.-T."/>
            <person name="Choi B.-S."/>
            <person name="Jung M."/>
            <person name="Ginzburg D."/>
            <person name="Zhao K."/>
            <person name="Won S.Y."/>
            <person name="Oh T.-J."/>
            <person name="Yu Y."/>
            <person name="Kim N.-H."/>
            <person name="Lee O.R."/>
            <person name="Lee T.-H."/>
            <person name="Bashyal P."/>
            <person name="Kim T.-S."/>
            <person name="Lee W.-H."/>
            <person name="Kawkins C."/>
            <person name="Kim C.-K."/>
            <person name="Kim J.S."/>
            <person name="Ahn B.O."/>
            <person name="Rhee S.Y."/>
            <person name="Sohng J.K."/>
        </authorList>
    </citation>
    <scope>NUCLEOTIDE SEQUENCE</scope>
    <source>
        <tissue evidence="13">Leaf</tissue>
    </source>
</reference>
<proteinExistence type="inferred from homology"/>
<dbReference type="InterPro" id="IPR018484">
    <property type="entry name" value="FGGY_N"/>
</dbReference>
<evidence type="ECO:0000256" key="8">
    <source>
        <dbReference type="ARBA" id="ARBA00022840"/>
    </source>
</evidence>
<dbReference type="EC" id="2.7.1.30" evidence="3"/>
<sequence length="522" mass="56779">MSSQEEVFVGSIDQGTTSTRFIIYDRSARAIASHQVEFTQFYPEAGWVEHDPMVILESVRVCIAKALDKATSDGFNVEKGLKAIGVTNQRETTLVWRKSTGVPLYNAIVWMDARTSSVCRKLEKELAGGRTHFVETCGLPISTYFSAVKLLWLMENVDAVKDAIEKGDALFGTIDTWLIWNLTGGVKGGLHVTDVSNASRTMLMNLKTLDWDASTLKTLGIPAEILPKIISNSEVIGNVTSGWPIIDIPISGCLGDQHAAMLGQACRKGEAKSTYGTGAFILLNTGEEVIQSKHGLLSTLAFKLGPKAPTNYALEGSIAIAGAAVQWLRDSLGIISSAKEIEDLALQVESTGGVYFVPAFNGLFAPWWRDDARGVCIGITRFTSKAHIARAVLESMCFQVKDVLDSMHKDSEEHGEGEKEKEFLLRVDGGATVNNLLMQIQANLLGSPVIRPADIETTALGAAYAAGLAVGIWTEEEIFASGEKVKTDTVFRPVLDEQVRKKKVESWCKAVTRTFDLADLSL</sequence>
<evidence type="ECO:0000256" key="10">
    <source>
        <dbReference type="ARBA" id="ARBA00052101"/>
    </source>
</evidence>
<dbReference type="CDD" id="cd07792">
    <property type="entry name" value="ASKHA_NBD_FGGY_GK1-3-like"/>
    <property type="match status" value="1"/>
</dbReference>
<comment type="catalytic activity">
    <reaction evidence="10">
        <text>glycerol + ATP = sn-glycerol 3-phosphate + ADP + H(+)</text>
        <dbReference type="Rhea" id="RHEA:21644"/>
        <dbReference type="ChEBI" id="CHEBI:15378"/>
        <dbReference type="ChEBI" id="CHEBI:17754"/>
        <dbReference type="ChEBI" id="CHEBI:30616"/>
        <dbReference type="ChEBI" id="CHEBI:57597"/>
        <dbReference type="ChEBI" id="CHEBI:456216"/>
        <dbReference type="EC" id="2.7.1.30"/>
    </reaction>
</comment>
<evidence type="ECO:0000256" key="3">
    <source>
        <dbReference type="ARBA" id="ARBA00012099"/>
    </source>
</evidence>
<keyword evidence="5" id="KW-0547">Nucleotide-binding</keyword>
<dbReference type="InterPro" id="IPR000577">
    <property type="entry name" value="Carb_kinase_FGGY"/>
</dbReference>
<dbReference type="GO" id="GO:0006641">
    <property type="term" value="P:triglyceride metabolic process"/>
    <property type="evidence" value="ECO:0007669"/>
    <property type="project" value="TreeGrafter"/>
</dbReference>
<comment type="pathway">
    <text evidence="1">Polyol metabolism; glycerol degradation via glycerol kinase pathway; sn-glycerol 3-phosphate from glycerol: step 1/1.</text>
</comment>
<dbReference type="InterPro" id="IPR043129">
    <property type="entry name" value="ATPase_NBD"/>
</dbReference>
<comment type="caution">
    <text evidence="13">The sequence shown here is derived from an EMBL/GenBank/DDBJ whole genome shotgun (WGS) entry which is preliminary data.</text>
</comment>
<dbReference type="InterPro" id="IPR042018">
    <property type="entry name" value="GK1-3_metazoan-type"/>
</dbReference>
<dbReference type="PANTHER" id="PTHR10196">
    <property type="entry name" value="SUGAR KINASE"/>
    <property type="match status" value="1"/>
</dbReference>
<dbReference type="GO" id="GO:0004370">
    <property type="term" value="F:glycerol kinase activity"/>
    <property type="evidence" value="ECO:0007669"/>
    <property type="project" value="UniProtKB-EC"/>
</dbReference>
<evidence type="ECO:0000256" key="1">
    <source>
        <dbReference type="ARBA" id="ARBA00005190"/>
    </source>
</evidence>
<evidence type="ECO:0000256" key="6">
    <source>
        <dbReference type="ARBA" id="ARBA00022777"/>
    </source>
</evidence>
<dbReference type="InterPro" id="IPR018485">
    <property type="entry name" value="FGGY_C"/>
</dbReference>
<comment type="similarity">
    <text evidence="2">Belongs to the FGGY kinase family.</text>
</comment>
<dbReference type="Pfam" id="PF02782">
    <property type="entry name" value="FGGY_C"/>
    <property type="match status" value="1"/>
</dbReference>
<organism evidence="13 14">
    <name type="scientific">Senna tora</name>
    <dbReference type="NCBI Taxonomy" id="362788"/>
    <lineage>
        <taxon>Eukaryota</taxon>
        <taxon>Viridiplantae</taxon>
        <taxon>Streptophyta</taxon>
        <taxon>Embryophyta</taxon>
        <taxon>Tracheophyta</taxon>
        <taxon>Spermatophyta</taxon>
        <taxon>Magnoliopsida</taxon>
        <taxon>eudicotyledons</taxon>
        <taxon>Gunneridae</taxon>
        <taxon>Pentapetalae</taxon>
        <taxon>rosids</taxon>
        <taxon>fabids</taxon>
        <taxon>Fabales</taxon>
        <taxon>Fabaceae</taxon>
        <taxon>Caesalpinioideae</taxon>
        <taxon>Cassia clade</taxon>
        <taxon>Senna</taxon>
    </lineage>
</organism>
<dbReference type="SUPFAM" id="SSF53067">
    <property type="entry name" value="Actin-like ATPase domain"/>
    <property type="match status" value="2"/>
</dbReference>
<dbReference type="InterPro" id="IPR005999">
    <property type="entry name" value="Glycerol_kin"/>
</dbReference>
<evidence type="ECO:0000256" key="7">
    <source>
        <dbReference type="ARBA" id="ARBA00022798"/>
    </source>
</evidence>
<dbReference type="OrthoDB" id="5422795at2759"/>
<dbReference type="GO" id="GO:0046167">
    <property type="term" value="P:glycerol-3-phosphate biosynthetic process"/>
    <property type="evidence" value="ECO:0007669"/>
    <property type="project" value="TreeGrafter"/>
</dbReference>
<evidence type="ECO:0000259" key="12">
    <source>
        <dbReference type="Pfam" id="PF02782"/>
    </source>
</evidence>
<evidence type="ECO:0000256" key="2">
    <source>
        <dbReference type="ARBA" id="ARBA00009156"/>
    </source>
</evidence>
<keyword evidence="14" id="KW-1185">Reference proteome</keyword>
<dbReference type="Gene3D" id="3.30.420.40">
    <property type="match status" value="2"/>
</dbReference>
<dbReference type="GO" id="GO:0005524">
    <property type="term" value="F:ATP binding"/>
    <property type="evidence" value="ECO:0007669"/>
    <property type="project" value="UniProtKB-KW"/>
</dbReference>
<dbReference type="EMBL" id="JAAIUW010000001">
    <property type="protein sequence ID" value="KAF7843236.1"/>
    <property type="molecule type" value="Genomic_DNA"/>
</dbReference>
<dbReference type="FunFam" id="3.30.420.40:FF:000007">
    <property type="entry name" value="Glycerol kinase"/>
    <property type="match status" value="1"/>
</dbReference>
<dbReference type="Pfam" id="PF00370">
    <property type="entry name" value="FGGY_N"/>
    <property type="match status" value="1"/>
</dbReference>
<evidence type="ECO:0000256" key="5">
    <source>
        <dbReference type="ARBA" id="ARBA00022741"/>
    </source>
</evidence>
<dbReference type="PROSITE" id="PS00933">
    <property type="entry name" value="FGGY_KINASES_1"/>
    <property type="match status" value="1"/>
</dbReference>
<protein>
    <recommendedName>
        <fullName evidence="3">glycerol kinase</fullName>
        <ecNumber evidence="3">2.7.1.30</ecNumber>
    </recommendedName>
    <alternativeName>
        <fullName evidence="9">ATP:glycerol 3-phosphotransferase</fullName>
    </alternativeName>
</protein>
<dbReference type="Proteomes" id="UP000634136">
    <property type="component" value="Unassembled WGS sequence"/>
</dbReference>
<name>A0A835CHF5_9FABA</name>
<dbReference type="UniPathway" id="UPA00618">
    <property type="reaction ID" value="UER00672"/>
</dbReference>
<dbReference type="FunFam" id="3.30.420.40:FF:000086">
    <property type="entry name" value="Glycerol kinase"/>
    <property type="match status" value="1"/>
</dbReference>
<dbReference type="PIRSF" id="PIRSF000538">
    <property type="entry name" value="GlpK"/>
    <property type="match status" value="1"/>
</dbReference>
<dbReference type="AlphaFoldDB" id="A0A835CHF5"/>
<accession>A0A835CHF5</accession>
<dbReference type="NCBIfam" id="TIGR01311">
    <property type="entry name" value="glycerol_kin"/>
    <property type="match status" value="1"/>
</dbReference>
<dbReference type="GO" id="GO:0005739">
    <property type="term" value="C:mitochondrion"/>
    <property type="evidence" value="ECO:0007669"/>
    <property type="project" value="TreeGrafter"/>
</dbReference>
<keyword evidence="6 13" id="KW-0418">Kinase</keyword>
<keyword evidence="8" id="KW-0067">ATP-binding</keyword>
<feature type="domain" description="Carbohydrate kinase FGGY N-terminal" evidence="11">
    <location>
        <begin position="10"/>
        <end position="263"/>
    </location>
</feature>
<dbReference type="NCBIfam" id="NF000756">
    <property type="entry name" value="PRK00047.1"/>
    <property type="match status" value="1"/>
</dbReference>
<evidence type="ECO:0000313" key="13">
    <source>
        <dbReference type="EMBL" id="KAF7843236.1"/>
    </source>
</evidence>
<evidence type="ECO:0000259" key="11">
    <source>
        <dbReference type="Pfam" id="PF00370"/>
    </source>
</evidence>
<keyword evidence="4" id="KW-0808">Transferase</keyword>
<feature type="domain" description="Carbohydrate kinase FGGY C-terminal" evidence="12">
    <location>
        <begin position="272"/>
        <end position="469"/>
    </location>
</feature>
<gene>
    <name evidence="13" type="ORF">G2W53_000141</name>
</gene>